<protein>
    <submittedName>
        <fullName evidence="3">Uncharacterized protein</fullName>
    </submittedName>
</protein>
<dbReference type="Proteomes" id="UP000553706">
    <property type="component" value="Unassembled WGS sequence"/>
</dbReference>
<feature type="compositionally biased region" description="Low complexity" evidence="1">
    <location>
        <begin position="56"/>
        <end position="98"/>
    </location>
</feature>
<comment type="caution">
    <text evidence="3">The sequence shown here is derived from an EMBL/GenBank/DDBJ whole genome shotgun (WGS) entry which is preliminary data.</text>
</comment>
<proteinExistence type="predicted"/>
<evidence type="ECO:0000256" key="2">
    <source>
        <dbReference type="SAM" id="SignalP"/>
    </source>
</evidence>
<evidence type="ECO:0000313" key="3">
    <source>
        <dbReference type="EMBL" id="MBB5372558.1"/>
    </source>
</evidence>
<dbReference type="AlphaFoldDB" id="A0A840V9C4"/>
<keyword evidence="2" id="KW-0732">Signal</keyword>
<evidence type="ECO:0000313" key="4">
    <source>
        <dbReference type="Proteomes" id="UP000553706"/>
    </source>
</evidence>
<dbReference type="EMBL" id="JACHFJ010000002">
    <property type="protein sequence ID" value="MBB5372558.1"/>
    <property type="molecule type" value="Genomic_DNA"/>
</dbReference>
<name>A0A840V9C4_9PROT</name>
<sequence length="128" mass="12653">MNRLKTLSIVLLAATLLPSGAALAREDNPAKIAAPGDGPVVHLFGPQSVFNKVGNVVPQQAQPQDQTAPAVNSAASAPADAAPATNAAVTSTDSSSTGSAGGLLHSMFVTGDGTPTSARLSQGRPGAR</sequence>
<reference evidence="3 4" key="1">
    <citation type="submission" date="2020-08" db="EMBL/GenBank/DDBJ databases">
        <title>Genomic Encyclopedia of Type Strains, Phase IV (KMG-IV): sequencing the most valuable type-strain genomes for metagenomic binning, comparative biology and taxonomic classification.</title>
        <authorList>
            <person name="Goeker M."/>
        </authorList>
    </citation>
    <scope>NUCLEOTIDE SEQUENCE [LARGE SCALE GENOMIC DNA]</scope>
    <source>
        <strain evidence="3 4">DSM 27026</strain>
    </source>
</reference>
<organism evidence="3 4">
    <name type="scientific">Acidocella aromatica</name>
    <dbReference type="NCBI Taxonomy" id="1303579"/>
    <lineage>
        <taxon>Bacteria</taxon>
        <taxon>Pseudomonadati</taxon>
        <taxon>Pseudomonadota</taxon>
        <taxon>Alphaproteobacteria</taxon>
        <taxon>Acetobacterales</taxon>
        <taxon>Acidocellaceae</taxon>
        <taxon>Acidocella</taxon>
    </lineage>
</organism>
<feature type="chain" id="PRO_5032322911" evidence="2">
    <location>
        <begin position="25"/>
        <end position="128"/>
    </location>
</feature>
<accession>A0A840V9C4</accession>
<feature type="signal peptide" evidence="2">
    <location>
        <begin position="1"/>
        <end position="24"/>
    </location>
</feature>
<gene>
    <name evidence="3" type="ORF">HNP71_000796</name>
</gene>
<evidence type="ECO:0000256" key="1">
    <source>
        <dbReference type="SAM" id="MobiDB-lite"/>
    </source>
</evidence>
<feature type="region of interest" description="Disordered" evidence="1">
    <location>
        <begin position="56"/>
        <end position="128"/>
    </location>
</feature>
<dbReference type="RefSeq" id="WP_183265570.1">
    <property type="nucleotide sequence ID" value="NZ_JACHFJ010000002.1"/>
</dbReference>
<keyword evidence="4" id="KW-1185">Reference proteome</keyword>